<dbReference type="AlphaFoldDB" id="A0A3B1A6L3"/>
<name>A0A3B1A6L3_9ZZZZ</name>
<dbReference type="InterPro" id="IPR036318">
    <property type="entry name" value="FAD-bd_PCMH-like_sf"/>
</dbReference>
<dbReference type="InterPro" id="IPR016166">
    <property type="entry name" value="FAD-bd_PCMH"/>
</dbReference>
<dbReference type="SUPFAM" id="SSF56176">
    <property type="entry name" value="FAD-binding/transporter-associated domain-like"/>
    <property type="match status" value="1"/>
</dbReference>
<dbReference type="NCBIfam" id="NF008439">
    <property type="entry name" value="PRK11282.1"/>
    <property type="match status" value="1"/>
</dbReference>
<proteinExistence type="predicted"/>
<evidence type="ECO:0000259" key="3">
    <source>
        <dbReference type="PROSITE" id="PS51387"/>
    </source>
</evidence>
<dbReference type="Gene3D" id="3.30.465.10">
    <property type="match status" value="1"/>
</dbReference>
<dbReference type="GO" id="GO:0019154">
    <property type="term" value="F:glycolate dehydrogenase activity"/>
    <property type="evidence" value="ECO:0007669"/>
    <property type="project" value="UniProtKB-EC"/>
</dbReference>
<accession>A0A3B1A6L3</accession>
<evidence type="ECO:0000256" key="1">
    <source>
        <dbReference type="ARBA" id="ARBA00022630"/>
    </source>
</evidence>
<dbReference type="PANTHER" id="PTHR11748:SF103">
    <property type="entry name" value="GLYCOLATE OXIDASE SUBUNIT GLCE"/>
    <property type="match status" value="1"/>
</dbReference>
<feature type="domain" description="FAD-binding PCMH-type" evidence="3">
    <location>
        <begin position="1"/>
        <end position="170"/>
    </location>
</feature>
<organism evidence="4">
    <name type="scientific">hydrothermal vent metagenome</name>
    <dbReference type="NCBI Taxonomy" id="652676"/>
    <lineage>
        <taxon>unclassified sequences</taxon>
        <taxon>metagenomes</taxon>
        <taxon>ecological metagenomes</taxon>
    </lineage>
</organism>
<dbReference type="GO" id="GO:0071949">
    <property type="term" value="F:FAD binding"/>
    <property type="evidence" value="ECO:0007669"/>
    <property type="project" value="InterPro"/>
</dbReference>
<dbReference type="EC" id="1.1.99.14" evidence="4"/>
<dbReference type="InterPro" id="IPR016164">
    <property type="entry name" value="FAD-linked_Oxase-like_C"/>
</dbReference>
<dbReference type="PROSITE" id="PS51387">
    <property type="entry name" value="FAD_PCMH"/>
    <property type="match status" value="1"/>
</dbReference>
<dbReference type="InterPro" id="IPR006094">
    <property type="entry name" value="Oxid_FAD_bind_N"/>
</dbReference>
<dbReference type="SUPFAM" id="SSF55103">
    <property type="entry name" value="FAD-linked oxidases, C-terminal domain"/>
    <property type="match status" value="1"/>
</dbReference>
<keyword evidence="2" id="KW-0274">FAD</keyword>
<keyword evidence="1" id="KW-0285">Flavoprotein</keyword>
<evidence type="ECO:0000256" key="2">
    <source>
        <dbReference type="ARBA" id="ARBA00022827"/>
    </source>
</evidence>
<dbReference type="EMBL" id="UOFR01000084">
    <property type="protein sequence ID" value="VAX01376.1"/>
    <property type="molecule type" value="Genomic_DNA"/>
</dbReference>
<dbReference type="Pfam" id="PF01565">
    <property type="entry name" value="FAD_binding_4"/>
    <property type="match status" value="1"/>
</dbReference>
<reference evidence="4" key="1">
    <citation type="submission" date="2018-06" db="EMBL/GenBank/DDBJ databases">
        <authorList>
            <person name="Zhirakovskaya E."/>
        </authorList>
    </citation>
    <scope>NUCLEOTIDE SEQUENCE</scope>
</reference>
<protein>
    <submittedName>
        <fullName evidence="4">Glycolate dehydrogenase, FAD-binding subunit GlcE</fullName>
        <ecNumber evidence="4">1.1.99.14</ecNumber>
    </submittedName>
</protein>
<keyword evidence="4" id="KW-0560">Oxidoreductase</keyword>
<evidence type="ECO:0000313" key="4">
    <source>
        <dbReference type="EMBL" id="VAX01376.1"/>
    </source>
</evidence>
<dbReference type="PANTHER" id="PTHR11748">
    <property type="entry name" value="D-LACTATE DEHYDROGENASE"/>
    <property type="match status" value="1"/>
</dbReference>
<gene>
    <name evidence="4" type="ORF">MNBD_GAMMA21-2625</name>
</gene>
<sequence length="352" mass="39027">MSDQTDSLHSQVSHFVENEQHIQICAGDSKAFYAQQKFGERLDTKNHSGIINYEPTELVLTARCGTPLSEIENTLAEHNQMLAFEPPHFSEHSTFGGCLAAGISGPRRPFVGAVRDFTLGMKIINGKAEVLKFGGEVIKNVAGYDLSRLFVGSLGTLGLILDASVKVLPKPETEITLSFELTQRASISRINKLCLTNLPISASCFAGQQLRIRLSGTKIAIDAAKTRLGGELLEQHTAFWQNIKNHQHDFFNTDNRIWRISLSPSTPPLEIAGEQMNEWRGALRWLSSNESPEKIRALVAEHNGHATIFKNAQEDDLVFEPLGGKLHQLNMNVKLAMDPKGLFNQGTMYESF</sequence>
<dbReference type="InterPro" id="IPR016169">
    <property type="entry name" value="FAD-bd_PCMH_sub2"/>
</dbReference>